<name>M4BTN0_HYAAE</name>
<evidence type="ECO:0000313" key="2">
    <source>
        <dbReference type="EnsemblProtists" id="HpaP809815"/>
    </source>
</evidence>
<dbReference type="GO" id="GO:0003676">
    <property type="term" value="F:nucleic acid binding"/>
    <property type="evidence" value="ECO:0007669"/>
    <property type="project" value="InterPro"/>
</dbReference>
<dbReference type="InterPro" id="IPR002156">
    <property type="entry name" value="RNaseH_domain"/>
</dbReference>
<dbReference type="PANTHER" id="PTHR46387:SF2">
    <property type="entry name" value="RIBONUCLEASE HI"/>
    <property type="match status" value="1"/>
</dbReference>
<feature type="domain" description="RNase H type-1" evidence="1">
    <location>
        <begin position="6"/>
        <end position="94"/>
    </location>
</feature>
<dbReference type="AlphaFoldDB" id="M4BTN0"/>
<dbReference type="EMBL" id="JH597858">
    <property type="status" value="NOT_ANNOTATED_CDS"/>
    <property type="molecule type" value="Genomic_DNA"/>
</dbReference>
<dbReference type="VEuPathDB" id="FungiDB:HpaG809815"/>
<dbReference type="PANTHER" id="PTHR46387">
    <property type="entry name" value="POLYNUCLEOTIDYL TRANSFERASE, RIBONUCLEASE H-LIKE SUPERFAMILY PROTEIN"/>
    <property type="match status" value="1"/>
</dbReference>
<accession>M4BTN0</accession>
<dbReference type="InterPro" id="IPR012337">
    <property type="entry name" value="RNaseH-like_sf"/>
</dbReference>
<evidence type="ECO:0000259" key="1">
    <source>
        <dbReference type="Pfam" id="PF13456"/>
    </source>
</evidence>
<protein>
    <recommendedName>
        <fullName evidence="1">RNase H type-1 domain-containing protein</fullName>
    </recommendedName>
</protein>
<dbReference type="InParanoid" id="M4BTN0"/>
<dbReference type="Gene3D" id="3.30.420.10">
    <property type="entry name" value="Ribonuclease H-like superfamily/Ribonuclease H"/>
    <property type="match status" value="1"/>
</dbReference>
<dbReference type="InterPro" id="IPR036397">
    <property type="entry name" value="RNaseH_sf"/>
</dbReference>
<dbReference type="Proteomes" id="UP000011713">
    <property type="component" value="Unassembled WGS sequence"/>
</dbReference>
<proteinExistence type="predicted"/>
<dbReference type="EnsemblProtists" id="HpaT809815">
    <property type="protein sequence ID" value="HpaP809815"/>
    <property type="gene ID" value="HpaG809815"/>
</dbReference>
<reference evidence="3" key="1">
    <citation type="journal article" date="2010" name="Science">
        <title>Signatures of adaptation to obligate biotrophy in the Hyaloperonospora arabidopsidis genome.</title>
        <authorList>
            <person name="Baxter L."/>
            <person name="Tripathy S."/>
            <person name="Ishaque N."/>
            <person name="Boot N."/>
            <person name="Cabral A."/>
            <person name="Kemen E."/>
            <person name="Thines M."/>
            <person name="Ah-Fong A."/>
            <person name="Anderson R."/>
            <person name="Badejoko W."/>
            <person name="Bittner-Eddy P."/>
            <person name="Boore J.L."/>
            <person name="Chibucos M.C."/>
            <person name="Coates M."/>
            <person name="Dehal P."/>
            <person name="Delehaunty K."/>
            <person name="Dong S."/>
            <person name="Downton P."/>
            <person name="Dumas B."/>
            <person name="Fabro G."/>
            <person name="Fronick C."/>
            <person name="Fuerstenberg S.I."/>
            <person name="Fulton L."/>
            <person name="Gaulin E."/>
            <person name="Govers F."/>
            <person name="Hughes L."/>
            <person name="Humphray S."/>
            <person name="Jiang R.H."/>
            <person name="Judelson H."/>
            <person name="Kamoun S."/>
            <person name="Kyung K."/>
            <person name="Meijer H."/>
            <person name="Minx P."/>
            <person name="Morris P."/>
            <person name="Nelson J."/>
            <person name="Phuntumart V."/>
            <person name="Qutob D."/>
            <person name="Rehmany A."/>
            <person name="Rougon-Cardoso A."/>
            <person name="Ryden P."/>
            <person name="Torto-Alalibo T."/>
            <person name="Studholme D."/>
            <person name="Wang Y."/>
            <person name="Win J."/>
            <person name="Wood J."/>
            <person name="Clifton S.W."/>
            <person name="Rogers J."/>
            <person name="Van den Ackerveken G."/>
            <person name="Jones J.D."/>
            <person name="McDowell J.M."/>
            <person name="Beynon J."/>
            <person name="Tyler B.M."/>
        </authorList>
    </citation>
    <scope>NUCLEOTIDE SEQUENCE [LARGE SCALE GENOMIC DNA]</scope>
    <source>
        <strain evidence="3">Emoy2</strain>
    </source>
</reference>
<sequence length="191" mass="22016">MAYGRASTTNKYAEYQGLLHGLRQAKANNYTPLHVVGDSALILSQLRYHHSPRKAYLALLFWKARDLADDIAVVSWGHHYRTFNKMADRLANFAMDSCTSVQVHLPSDRRVVKEVATFLDSDVTHWLDYSHYELSDPRSPTATAKDKAISRLQLVQQQLYHEKQERNRSSFRMQRRSVCSEKGKNFKAVDS</sequence>
<keyword evidence="3" id="KW-1185">Reference proteome</keyword>
<dbReference type="OMA" id="VGHWLER"/>
<dbReference type="STRING" id="559515.M4BTN0"/>
<evidence type="ECO:0000313" key="3">
    <source>
        <dbReference type="Proteomes" id="UP000011713"/>
    </source>
</evidence>
<dbReference type="HOGENOM" id="CLU_095977_4_0_1"/>
<dbReference type="SUPFAM" id="SSF53098">
    <property type="entry name" value="Ribonuclease H-like"/>
    <property type="match status" value="1"/>
</dbReference>
<dbReference type="GO" id="GO:0004523">
    <property type="term" value="F:RNA-DNA hybrid ribonuclease activity"/>
    <property type="evidence" value="ECO:0007669"/>
    <property type="project" value="InterPro"/>
</dbReference>
<dbReference type="Pfam" id="PF13456">
    <property type="entry name" value="RVT_3"/>
    <property type="match status" value="1"/>
</dbReference>
<reference evidence="2" key="2">
    <citation type="submission" date="2015-06" db="UniProtKB">
        <authorList>
            <consortium name="EnsemblProtists"/>
        </authorList>
    </citation>
    <scope>IDENTIFICATION</scope>
    <source>
        <strain evidence="2">Emoy2</strain>
    </source>
</reference>
<organism evidence="2 3">
    <name type="scientific">Hyaloperonospora arabidopsidis (strain Emoy2)</name>
    <name type="common">Downy mildew agent</name>
    <name type="synonym">Peronospora arabidopsidis</name>
    <dbReference type="NCBI Taxonomy" id="559515"/>
    <lineage>
        <taxon>Eukaryota</taxon>
        <taxon>Sar</taxon>
        <taxon>Stramenopiles</taxon>
        <taxon>Oomycota</taxon>
        <taxon>Peronosporomycetes</taxon>
        <taxon>Peronosporales</taxon>
        <taxon>Peronosporaceae</taxon>
        <taxon>Hyaloperonospora</taxon>
    </lineage>
</organism>